<gene>
    <name evidence="1" type="ORF">CLUP02_04928</name>
</gene>
<dbReference type="RefSeq" id="XP_049141080.1">
    <property type="nucleotide sequence ID" value="XM_049283937.1"/>
</dbReference>
<keyword evidence="2" id="KW-1185">Reference proteome</keyword>
<protein>
    <submittedName>
        <fullName evidence="1">Uncharacterized protein</fullName>
    </submittedName>
</protein>
<proteinExistence type="predicted"/>
<dbReference type="AlphaFoldDB" id="A0A9Q8WD76"/>
<evidence type="ECO:0000313" key="1">
    <source>
        <dbReference type="EMBL" id="UQC79448.1"/>
    </source>
</evidence>
<dbReference type="KEGG" id="clup:CLUP02_04928"/>
<evidence type="ECO:0000313" key="2">
    <source>
        <dbReference type="Proteomes" id="UP000830671"/>
    </source>
</evidence>
<name>A0A9Q8WD76_9PEZI</name>
<dbReference type="Proteomes" id="UP000830671">
    <property type="component" value="Chromosome 3"/>
</dbReference>
<reference evidence="1" key="1">
    <citation type="journal article" date="2021" name="Mol. Plant Microbe Interact.">
        <title>Complete Genome Sequence of the Plant-Pathogenic Fungus Colletotrichum lupini.</title>
        <authorList>
            <person name="Baroncelli R."/>
            <person name="Pensec F."/>
            <person name="Da Lio D."/>
            <person name="Boufleur T."/>
            <person name="Vicente I."/>
            <person name="Sarrocco S."/>
            <person name="Picot A."/>
            <person name="Baraldi E."/>
            <person name="Sukno S."/>
            <person name="Thon M."/>
            <person name="Le Floch G."/>
        </authorList>
    </citation>
    <scope>NUCLEOTIDE SEQUENCE</scope>
    <source>
        <strain evidence="1">IMI 504893</strain>
    </source>
</reference>
<accession>A0A9Q8WD76</accession>
<dbReference type="EMBL" id="CP019475">
    <property type="protein sequence ID" value="UQC79448.1"/>
    <property type="molecule type" value="Genomic_DNA"/>
</dbReference>
<organism evidence="1 2">
    <name type="scientific">Colletotrichum lupini</name>
    <dbReference type="NCBI Taxonomy" id="145971"/>
    <lineage>
        <taxon>Eukaryota</taxon>
        <taxon>Fungi</taxon>
        <taxon>Dikarya</taxon>
        <taxon>Ascomycota</taxon>
        <taxon>Pezizomycotina</taxon>
        <taxon>Sordariomycetes</taxon>
        <taxon>Hypocreomycetidae</taxon>
        <taxon>Glomerellales</taxon>
        <taxon>Glomerellaceae</taxon>
        <taxon>Colletotrichum</taxon>
        <taxon>Colletotrichum acutatum species complex</taxon>
    </lineage>
</organism>
<sequence>MLEQEALVDWNHSMDNEAGAICRALRKIALLSGIPPERRPSPRRSTSFSGRSAPHFRVRPMLSVALSSVMYSVVHTPISLTKQMPPPPLPCPLRVKENFHFRLVTSISRSAVNILIY</sequence>
<dbReference type="GeneID" id="73338947"/>